<evidence type="ECO:0000313" key="2">
    <source>
        <dbReference type="EMBL" id="NOV42739.1"/>
    </source>
</evidence>
<accession>A0A6M2D9H2</accession>
<reference evidence="2" key="1">
    <citation type="submission" date="2019-09" db="EMBL/GenBank/DDBJ databases">
        <title>Organ-specific transcriptomic study of the physiology of the cattle tick, Rhipicephalus microplus.</title>
        <authorList>
            <person name="Tirloni L."/>
            <person name="Braz G."/>
            <person name="Gandara A.C.P."/>
            <person name="Sabadin G.A."/>
            <person name="da Silva R.M."/>
            <person name="Guizzo M.G."/>
            <person name="Machado J.A."/>
            <person name="Costa E.P."/>
            <person name="Gomes H.F."/>
            <person name="Moraes J."/>
            <person name="Mota M.B.S."/>
            <person name="Mesquita R.D."/>
            <person name="Alvarenga P.H."/>
            <person name="Alves F."/>
            <person name="Seixas A."/>
            <person name="da Fonseca R.N."/>
            <person name="Fogaca A."/>
            <person name="Logullo C."/>
            <person name="Tanaka A."/>
            <person name="Daffre S."/>
            <person name="Termignoni C."/>
            <person name="Vaz I.S.Jr."/>
            <person name="Oliveira P.L."/>
            <person name="Ribeiro J.M."/>
        </authorList>
    </citation>
    <scope>NUCLEOTIDE SEQUENCE</scope>
    <source>
        <strain evidence="2">Porto Alegre</strain>
    </source>
</reference>
<dbReference type="EMBL" id="GHWJ01010002">
    <property type="protein sequence ID" value="NOV42739.1"/>
    <property type="molecule type" value="Transcribed_RNA"/>
</dbReference>
<keyword evidence="1" id="KW-0732">Signal</keyword>
<feature type="chain" id="PRO_5026901894" evidence="1">
    <location>
        <begin position="16"/>
        <end position="111"/>
    </location>
</feature>
<organism evidence="2">
    <name type="scientific">Rhipicephalus microplus</name>
    <name type="common">Cattle tick</name>
    <name type="synonym">Boophilus microplus</name>
    <dbReference type="NCBI Taxonomy" id="6941"/>
    <lineage>
        <taxon>Eukaryota</taxon>
        <taxon>Metazoa</taxon>
        <taxon>Ecdysozoa</taxon>
        <taxon>Arthropoda</taxon>
        <taxon>Chelicerata</taxon>
        <taxon>Arachnida</taxon>
        <taxon>Acari</taxon>
        <taxon>Parasitiformes</taxon>
        <taxon>Ixodida</taxon>
        <taxon>Ixodoidea</taxon>
        <taxon>Ixodidae</taxon>
        <taxon>Rhipicephalinae</taxon>
        <taxon>Rhipicephalus</taxon>
        <taxon>Boophilus</taxon>
    </lineage>
</organism>
<dbReference type="AlphaFoldDB" id="A0A6M2D9H2"/>
<feature type="signal peptide" evidence="1">
    <location>
        <begin position="1"/>
        <end position="15"/>
    </location>
</feature>
<name>A0A6M2D9H2_RHIMP</name>
<protein>
    <submittedName>
        <fullName evidence="2">Putative secreted protein ovary overexpressed</fullName>
    </submittedName>
</protein>
<proteinExistence type="predicted"/>
<sequence>MFCFFFFFFCGYSGCVPSPQIAGAWCAGVAGRAFPHEMMATASHFGPDYAARSAECFRTAPYILFFKDDSLSWEPLTGKFRSACLYICLFVRPNDTSDENRRIQHGMADGP</sequence>
<evidence type="ECO:0000256" key="1">
    <source>
        <dbReference type="SAM" id="SignalP"/>
    </source>
</evidence>